<dbReference type="InterPro" id="IPR038330">
    <property type="entry name" value="TspO/MBR-related_sf"/>
</dbReference>
<name>A0A143YV17_9LACT</name>
<organism evidence="2 3">
    <name type="scientific">Trichococcus palustris</name>
    <dbReference type="NCBI Taxonomy" id="140314"/>
    <lineage>
        <taxon>Bacteria</taxon>
        <taxon>Bacillati</taxon>
        <taxon>Bacillota</taxon>
        <taxon>Bacilli</taxon>
        <taxon>Lactobacillales</taxon>
        <taxon>Carnobacteriaceae</taxon>
        <taxon>Trichococcus</taxon>
    </lineage>
</organism>
<dbReference type="STRING" id="140314.SAMN04488076_10756"/>
<dbReference type="PANTHER" id="PTHR33802:SF1">
    <property type="entry name" value="XK-RELATED PROTEIN"/>
    <property type="match status" value="1"/>
</dbReference>
<accession>A0A143YV17</accession>
<feature type="transmembrane region" description="Helical" evidence="1">
    <location>
        <begin position="210"/>
        <end position="227"/>
    </location>
</feature>
<keyword evidence="1" id="KW-0472">Membrane</keyword>
<feature type="transmembrane region" description="Helical" evidence="1">
    <location>
        <begin position="48"/>
        <end position="72"/>
    </location>
</feature>
<evidence type="ECO:0000313" key="3">
    <source>
        <dbReference type="Proteomes" id="UP000242754"/>
    </source>
</evidence>
<feature type="transmembrane region" description="Helical" evidence="1">
    <location>
        <begin position="156"/>
        <end position="180"/>
    </location>
</feature>
<feature type="transmembrane region" description="Helical" evidence="1">
    <location>
        <begin position="115"/>
        <end position="136"/>
    </location>
</feature>
<proteinExistence type="predicted"/>
<gene>
    <name evidence="2" type="ORF">Tpal_2383</name>
</gene>
<evidence type="ECO:0000256" key="1">
    <source>
        <dbReference type="SAM" id="Phobius"/>
    </source>
</evidence>
<feature type="transmembrane region" description="Helical" evidence="1">
    <location>
        <begin position="186"/>
        <end position="205"/>
    </location>
</feature>
<dbReference type="EMBL" id="FJNE01000008">
    <property type="protein sequence ID" value="CZQ99517.1"/>
    <property type="molecule type" value="Genomic_DNA"/>
</dbReference>
<dbReference type="Gene3D" id="1.20.1260.100">
    <property type="entry name" value="TspO/MBR protein"/>
    <property type="match status" value="1"/>
</dbReference>
<dbReference type="AlphaFoldDB" id="A0A143YV17"/>
<dbReference type="OrthoDB" id="5189031at2"/>
<reference evidence="2 3" key="1">
    <citation type="submission" date="2016-02" db="EMBL/GenBank/DDBJ databases">
        <authorList>
            <person name="Wen L."/>
            <person name="He K."/>
            <person name="Yang H."/>
        </authorList>
    </citation>
    <scope>NUCLEOTIDE SEQUENCE [LARGE SCALE GENOMIC DNA]</scope>
    <source>
        <strain evidence="2">Trichococcus palustris</strain>
    </source>
</reference>
<sequence>MDSKQNGIALKIITAVTYAAMIAVNAMANALPINGINTGAVSDAYPNLFAPAGLTFAIWGLIYLLLAGYTLYQFGLFQGDKSTVKTELLRKVNIVFSISSLANFCWIFSWHYRIIPLSMLLMLVILACLIYINGIIKKEQLSNKEKLFIKLPFSIYFGWITVATIANMTTLLVAVGWNGFGISEPIWTVAILITGLLIGSVTMILNRDVAYGFVLVWAYAGILLKHMSQAGFGGQYPSVITTVIACIVLFGVALGYVLFAKKPTAGTVK</sequence>
<dbReference type="Proteomes" id="UP000242754">
    <property type="component" value="Unassembled WGS sequence"/>
</dbReference>
<keyword evidence="1" id="KW-1133">Transmembrane helix</keyword>
<keyword evidence="1" id="KW-0812">Transmembrane</keyword>
<evidence type="ECO:0000313" key="2">
    <source>
        <dbReference type="EMBL" id="CZQ99517.1"/>
    </source>
</evidence>
<keyword evidence="3" id="KW-1185">Reference proteome</keyword>
<feature type="transmembrane region" description="Helical" evidence="1">
    <location>
        <begin position="7"/>
        <end position="28"/>
    </location>
</feature>
<feature type="transmembrane region" description="Helical" evidence="1">
    <location>
        <begin position="239"/>
        <end position="259"/>
    </location>
</feature>
<dbReference type="RefSeq" id="WP_087033934.1">
    <property type="nucleotide sequence ID" value="NZ_FJNE01000008.1"/>
</dbReference>
<protein>
    <recommendedName>
        <fullName evidence="4">Lantibiotic ABC transporter permease</fullName>
    </recommendedName>
</protein>
<dbReference type="PANTHER" id="PTHR33802">
    <property type="entry name" value="SI:CH211-161H7.5-RELATED"/>
    <property type="match status" value="1"/>
</dbReference>
<evidence type="ECO:0008006" key="4">
    <source>
        <dbReference type="Google" id="ProtNLM"/>
    </source>
</evidence>
<feature type="transmembrane region" description="Helical" evidence="1">
    <location>
        <begin position="92"/>
        <end position="109"/>
    </location>
</feature>